<feature type="region of interest" description="Disordered" evidence="3">
    <location>
        <begin position="134"/>
        <end position="167"/>
    </location>
</feature>
<dbReference type="PANTHER" id="PTHR47447">
    <property type="entry name" value="OS03G0856100 PROTEIN"/>
    <property type="match status" value="1"/>
</dbReference>
<dbReference type="Gene3D" id="1.25.40.10">
    <property type="entry name" value="Tetratricopeptide repeat domain"/>
    <property type="match status" value="2"/>
</dbReference>
<sequence length="167" mass="18397">MRSWSPTSYNVVVSACEKSKQWQWALALLCEMMDAKLEPDVVSYTLSEVVRATNATSVSMTLEAEPLKRPAGRPDGPDTYNVVVSACEKSKQWQWALALLCEMMDAKLEPDVVSYTLSEVVRATNATSVSMTLEAEPLKRPAGRPDGPDTPPARPGRVQDGHTRRSD</sequence>
<evidence type="ECO:0000313" key="4">
    <source>
        <dbReference type="EMBL" id="CAK0803184.1"/>
    </source>
</evidence>
<accession>A0ABN9QBB0</accession>
<keyword evidence="1" id="KW-0677">Repeat</keyword>
<keyword evidence="5" id="KW-1185">Reference proteome</keyword>
<dbReference type="PROSITE" id="PS51257">
    <property type="entry name" value="PROKAR_LIPOPROTEIN"/>
    <property type="match status" value="1"/>
</dbReference>
<dbReference type="InterPro" id="IPR011990">
    <property type="entry name" value="TPR-like_helical_dom_sf"/>
</dbReference>
<feature type="compositionally biased region" description="Basic and acidic residues" evidence="3">
    <location>
        <begin position="157"/>
        <end position="167"/>
    </location>
</feature>
<evidence type="ECO:0008006" key="6">
    <source>
        <dbReference type="Google" id="ProtNLM"/>
    </source>
</evidence>
<evidence type="ECO:0000256" key="2">
    <source>
        <dbReference type="PROSITE-ProRule" id="PRU00708"/>
    </source>
</evidence>
<evidence type="ECO:0000256" key="1">
    <source>
        <dbReference type="ARBA" id="ARBA00022737"/>
    </source>
</evidence>
<proteinExistence type="predicted"/>
<reference evidence="4" key="1">
    <citation type="submission" date="2023-10" db="EMBL/GenBank/DDBJ databases">
        <authorList>
            <person name="Chen Y."/>
            <person name="Shah S."/>
            <person name="Dougan E. K."/>
            <person name="Thang M."/>
            <person name="Chan C."/>
        </authorList>
    </citation>
    <scope>NUCLEOTIDE SEQUENCE [LARGE SCALE GENOMIC DNA]</scope>
</reference>
<feature type="repeat" description="PPR" evidence="2">
    <location>
        <begin position="76"/>
        <end position="110"/>
    </location>
</feature>
<dbReference type="PROSITE" id="PS51375">
    <property type="entry name" value="PPR"/>
    <property type="match status" value="2"/>
</dbReference>
<evidence type="ECO:0000313" key="5">
    <source>
        <dbReference type="Proteomes" id="UP001189429"/>
    </source>
</evidence>
<comment type="caution">
    <text evidence="4">The sequence shown here is derived from an EMBL/GenBank/DDBJ whole genome shotgun (WGS) entry which is preliminary data.</text>
</comment>
<dbReference type="Pfam" id="PF01535">
    <property type="entry name" value="PPR"/>
    <property type="match status" value="2"/>
</dbReference>
<feature type="repeat" description="PPR" evidence="2">
    <location>
        <begin position="5"/>
        <end position="39"/>
    </location>
</feature>
<dbReference type="Proteomes" id="UP001189429">
    <property type="component" value="Unassembled WGS sequence"/>
</dbReference>
<dbReference type="PANTHER" id="PTHR47447:SF17">
    <property type="entry name" value="OS12G0638900 PROTEIN"/>
    <property type="match status" value="1"/>
</dbReference>
<dbReference type="NCBIfam" id="TIGR00756">
    <property type="entry name" value="PPR"/>
    <property type="match status" value="2"/>
</dbReference>
<protein>
    <recommendedName>
        <fullName evidence="6">Pentatricopeptide repeat-containing protein</fullName>
    </recommendedName>
</protein>
<organism evidence="4 5">
    <name type="scientific">Prorocentrum cordatum</name>
    <dbReference type="NCBI Taxonomy" id="2364126"/>
    <lineage>
        <taxon>Eukaryota</taxon>
        <taxon>Sar</taxon>
        <taxon>Alveolata</taxon>
        <taxon>Dinophyceae</taxon>
        <taxon>Prorocentrales</taxon>
        <taxon>Prorocentraceae</taxon>
        <taxon>Prorocentrum</taxon>
    </lineage>
</organism>
<dbReference type="EMBL" id="CAUYUJ010002969">
    <property type="protein sequence ID" value="CAK0803184.1"/>
    <property type="molecule type" value="Genomic_DNA"/>
</dbReference>
<dbReference type="InterPro" id="IPR002885">
    <property type="entry name" value="PPR_rpt"/>
</dbReference>
<evidence type="ECO:0000256" key="3">
    <source>
        <dbReference type="SAM" id="MobiDB-lite"/>
    </source>
</evidence>
<name>A0ABN9QBB0_9DINO</name>
<gene>
    <name evidence="4" type="ORF">PCOR1329_LOCUS10467</name>
</gene>